<protein>
    <submittedName>
        <fullName evidence="1">Uncharacterized protein</fullName>
    </submittedName>
</protein>
<reference evidence="1 2" key="1">
    <citation type="journal article" date="2021" name="J. Hered.">
        <title>A chromosome-level genome assembly of the parasitoid wasp, Cotesia glomerata (Hymenoptera: Braconidae).</title>
        <authorList>
            <person name="Pinto B.J."/>
            <person name="Weis J.J."/>
            <person name="Gamble T."/>
            <person name="Ode P.J."/>
            <person name="Paul R."/>
            <person name="Zaspel J.M."/>
        </authorList>
    </citation>
    <scope>NUCLEOTIDE SEQUENCE [LARGE SCALE GENOMIC DNA]</scope>
    <source>
        <strain evidence="1">CgM1</strain>
    </source>
</reference>
<dbReference type="AlphaFoldDB" id="A0AAV7IKY5"/>
<gene>
    <name evidence="1" type="ORF">KQX54_002640</name>
</gene>
<keyword evidence="2" id="KW-1185">Reference proteome</keyword>
<organism evidence="1 2">
    <name type="scientific">Cotesia glomerata</name>
    <name type="common">Lepidopteran parasitic wasp</name>
    <name type="synonym">Apanteles glomeratus</name>
    <dbReference type="NCBI Taxonomy" id="32391"/>
    <lineage>
        <taxon>Eukaryota</taxon>
        <taxon>Metazoa</taxon>
        <taxon>Ecdysozoa</taxon>
        <taxon>Arthropoda</taxon>
        <taxon>Hexapoda</taxon>
        <taxon>Insecta</taxon>
        <taxon>Pterygota</taxon>
        <taxon>Neoptera</taxon>
        <taxon>Endopterygota</taxon>
        <taxon>Hymenoptera</taxon>
        <taxon>Apocrita</taxon>
        <taxon>Ichneumonoidea</taxon>
        <taxon>Braconidae</taxon>
        <taxon>Microgastrinae</taxon>
        <taxon>Cotesia</taxon>
    </lineage>
</organism>
<evidence type="ECO:0000313" key="1">
    <source>
        <dbReference type="EMBL" id="KAH0563581.1"/>
    </source>
</evidence>
<dbReference type="Proteomes" id="UP000826195">
    <property type="component" value="Unassembled WGS sequence"/>
</dbReference>
<accession>A0AAV7IKY5</accession>
<dbReference type="EMBL" id="JAHXZJ010000002">
    <property type="protein sequence ID" value="KAH0563581.1"/>
    <property type="molecule type" value="Genomic_DNA"/>
</dbReference>
<proteinExistence type="predicted"/>
<evidence type="ECO:0000313" key="2">
    <source>
        <dbReference type="Proteomes" id="UP000826195"/>
    </source>
</evidence>
<comment type="caution">
    <text evidence="1">The sequence shown here is derived from an EMBL/GenBank/DDBJ whole genome shotgun (WGS) entry which is preliminary data.</text>
</comment>
<sequence length="75" mass="8238">MTGSWELAAHLFTPSISFIVGTTTAPTTTGGSILFQQPTASRAQRDKLRYPGFSSETIVQDVPLNIHKLLLEYTK</sequence>
<name>A0AAV7IKY5_COTGL</name>